<accession>A0ABS8KL57</accession>
<organism evidence="1 2">
    <name type="scientific">Paraburkholderia translucens</name>
    <dbReference type="NCBI Taxonomy" id="2886945"/>
    <lineage>
        <taxon>Bacteria</taxon>
        <taxon>Pseudomonadati</taxon>
        <taxon>Pseudomonadota</taxon>
        <taxon>Betaproteobacteria</taxon>
        <taxon>Burkholderiales</taxon>
        <taxon>Burkholderiaceae</taxon>
        <taxon>Paraburkholderia</taxon>
    </lineage>
</organism>
<name>A0ABS8KL57_9BURK</name>
<comment type="caution">
    <text evidence="1">The sequence shown here is derived from an EMBL/GenBank/DDBJ whole genome shotgun (WGS) entry which is preliminary data.</text>
</comment>
<evidence type="ECO:0000313" key="1">
    <source>
        <dbReference type="EMBL" id="MCC8405467.1"/>
    </source>
</evidence>
<dbReference type="Proteomes" id="UP001430614">
    <property type="component" value="Unassembled WGS sequence"/>
</dbReference>
<keyword evidence="2" id="KW-1185">Reference proteome</keyword>
<evidence type="ECO:0000313" key="2">
    <source>
        <dbReference type="Proteomes" id="UP001430614"/>
    </source>
</evidence>
<dbReference type="RefSeq" id="WP_230564237.1">
    <property type="nucleotide sequence ID" value="NZ_JAJITC010000020.1"/>
</dbReference>
<protein>
    <submittedName>
        <fullName evidence="1">Uncharacterized protein</fullName>
    </submittedName>
</protein>
<dbReference type="EMBL" id="JAJITC010000020">
    <property type="protein sequence ID" value="MCC8405467.1"/>
    <property type="molecule type" value="Genomic_DNA"/>
</dbReference>
<sequence>MFVNKEQGEQRIAWEEICEIIATRSDQWIGNSIVLLITLNDGRTLTVPEDDSAWHDFAMKLPEHLAGAKPYEAWALQSAFSDEVPRIDVFRR</sequence>
<reference evidence="1 2" key="1">
    <citation type="submission" date="2021-11" db="EMBL/GenBank/DDBJ databases">
        <authorList>
            <person name="Oh E.-T."/>
            <person name="Kim S.-B."/>
        </authorList>
    </citation>
    <scope>NUCLEOTIDE SEQUENCE [LARGE SCALE GENOMIC DNA]</scope>
    <source>
        <strain evidence="1 2">MMS20-SJTN17</strain>
    </source>
</reference>
<proteinExistence type="predicted"/>
<gene>
    <name evidence="1" type="ORF">LJ655_27035</name>
</gene>